<name>A0A0A2UQS2_9BACI</name>
<evidence type="ECO:0000313" key="2">
    <source>
        <dbReference type="Proteomes" id="UP000030153"/>
    </source>
</evidence>
<dbReference type="STRING" id="1385513.N780_04205"/>
<protein>
    <submittedName>
        <fullName evidence="1">Uncharacterized protein</fullName>
    </submittedName>
</protein>
<comment type="caution">
    <text evidence="1">The sequence shown here is derived from an EMBL/GenBank/DDBJ whole genome shotgun (WGS) entry which is preliminary data.</text>
</comment>
<dbReference type="Proteomes" id="UP000030153">
    <property type="component" value="Unassembled WGS sequence"/>
</dbReference>
<proteinExistence type="predicted"/>
<organism evidence="1 2">
    <name type="scientific">Pontibacillus chungwhensis BH030062</name>
    <dbReference type="NCBI Taxonomy" id="1385513"/>
    <lineage>
        <taxon>Bacteria</taxon>
        <taxon>Bacillati</taxon>
        <taxon>Bacillota</taxon>
        <taxon>Bacilli</taxon>
        <taxon>Bacillales</taxon>
        <taxon>Bacillaceae</taxon>
        <taxon>Pontibacillus</taxon>
    </lineage>
</organism>
<dbReference type="EMBL" id="AVBG01000011">
    <property type="protein sequence ID" value="KGP90662.1"/>
    <property type="molecule type" value="Genomic_DNA"/>
</dbReference>
<sequence length="124" mass="14229">MFFSIIILSSCNSNSQAESIVKPILSEFQEKGIILNEKTEKSKIFTFAGSDEKHYDFNGGSVYILYDFGSKDRIVDKLKTILAETEFPYGVNSLYTDQFIIVFIANDGNREVEEKVEYIFKKIK</sequence>
<evidence type="ECO:0000313" key="1">
    <source>
        <dbReference type="EMBL" id="KGP90662.1"/>
    </source>
</evidence>
<accession>A0A0A2UQS2</accession>
<dbReference type="AlphaFoldDB" id="A0A0A2UQS2"/>
<keyword evidence="2" id="KW-1185">Reference proteome</keyword>
<reference evidence="1 2" key="1">
    <citation type="submission" date="2013-08" db="EMBL/GenBank/DDBJ databases">
        <title>Genome of Pontibacillus chungwhensis.</title>
        <authorList>
            <person name="Wang Q."/>
            <person name="Wang G."/>
        </authorList>
    </citation>
    <scope>NUCLEOTIDE SEQUENCE [LARGE SCALE GENOMIC DNA]</scope>
    <source>
        <strain evidence="1 2">BH030062</strain>
    </source>
</reference>
<gene>
    <name evidence="1" type="ORF">N780_04205</name>
</gene>